<dbReference type="KEGG" id="fmr:Fuma_05286"/>
<evidence type="ECO:0000313" key="1">
    <source>
        <dbReference type="EMBL" id="APZ95627.1"/>
    </source>
</evidence>
<proteinExistence type="predicted"/>
<reference evidence="1 2" key="1">
    <citation type="journal article" date="2016" name="Front. Microbiol.">
        <title>Fuerstia marisgermanicae gen. nov., sp. nov., an Unusual Member of the Phylum Planctomycetes from the German Wadden Sea.</title>
        <authorList>
            <person name="Kohn T."/>
            <person name="Heuer A."/>
            <person name="Jogler M."/>
            <person name="Vollmers J."/>
            <person name="Boedeker C."/>
            <person name="Bunk B."/>
            <person name="Rast P."/>
            <person name="Borchert D."/>
            <person name="Glockner I."/>
            <person name="Freese H.M."/>
            <person name="Klenk H.P."/>
            <person name="Overmann J."/>
            <person name="Kaster A.K."/>
            <person name="Rohde M."/>
            <person name="Wiegand S."/>
            <person name="Jogler C."/>
        </authorList>
    </citation>
    <scope>NUCLEOTIDE SEQUENCE [LARGE SCALE GENOMIC DNA]</scope>
    <source>
        <strain evidence="1 2">NH11</strain>
    </source>
</reference>
<keyword evidence="2" id="KW-1185">Reference proteome</keyword>
<dbReference type="InterPro" id="IPR036709">
    <property type="entry name" value="Autotransporte_beta_dom_sf"/>
</dbReference>
<sequence length="1038" mass="104814">MRHGHGCTRVLAAIRKVLRTPRQRPFWAAGMLASAMAANAAANDVRINGAAAPDNSPTNILVDPGATDDVEVRVNTVDLIGPAGDTIRVNSEGGSGNTLLTIDADRSVSGATSTGAYVRSGSGNITAMIHGDLSSALNGVTLDARFLPLGGDVNLSGTGNLFATGGSAAWLLTDIGSVTMDGFNSIQGGTHGVLVNGSGTINLGTNTPLGAITAGTVGIEVDQLFDAVNNGPITINATDITANDGFGIRTHGRATDTSITVTGIVRSTNASGIFATSTSGNILINGFGTGSVDATGGNGIDADTRFLPLGGNVVISDFDSITSTGYGVWTRADIGTVNIDGIGAITSDLDGVFVESTGDISIGQATALGAINSGGTGILVDQLFDAPNNGSIFVGATDITSVRHGIRTMGSEQFTQISATGAISSGFTGIYATSTTGDIVIDIGSAATVRGGHFGVATETTTGLATVNNSGLIANRADTGSAGDAGALGFRAYAGDTVLNNSGSLIGGIDTSGSTSFTLNNLAGGVWTPSSGTMPFTGANDFISNAGRIDFRDGWTNFNGLETFINERGGHFNMGYGSGATDHVIVNDFSTVGGSEFTFNFDASGANNSGEGYDNSADGLGTADTIMVNGTSTPSGVSRVNVLATGGLPASETGSVSLIYTGVDLDAPTTPVPAAQSSYFTFGSANPTSGTVAYYLVDDGNGGLYLQWGPNVSAASLGPFMGGALGASDFAPSGANSTVGRLGTIVGGAGMLGGPSGGGVVGRISDDAAQTLISRNPRCVNGRMRNAWVLGGSAGTSYSPGGHGSTVGFATGIETDLFDPADVECGSTAMGVFFFENAANDRWMDGSSYSVANGLGVYVRAAVEEGYYGSLLGSLAWSDSDLENRVYGSTGNQDNTGYSLVATGGYLRPVAEDTFLDLRSFVSYGNVNGRGFTDSLGMNVLGSDADITTLGLMAGLNYSPVDNSNAFARAGLKWFDLDRSVTTPIAQRSGSVDAVVGSVEAGFQLGITQNVWFNAALNTDFGHQFVSGGGRLGLTIGL</sequence>
<protein>
    <recommendedName>
        <fullName evidence="3">Autotransporter domain-containing protein</fullName>
    </recommendedName>
</protein>
<dbReference type="OrthoDB" id="6053567at2"/>
<dbReference type="AlphaFoldDB" id="A0A1P8WNJ5"/>
<evidence type="ECO:0000313" key="2">
    <source>
        <dbReference type="Proteomes" id="UP000187735"/>
    </source>
</evidence>
<name>A0A1P8WNJ5_9PLAN</name>
<organism evidence="1 2">
    <name type="scientific">Fuerstiella marisgermanici</name>
    <dbReference type="NCBI Taxonomy" id="1891926"/>
    <lineage>
        <taxon>Bacteria</taxon>
        <taxon>Pseudomonadati</taxon>
        <taxon>Planctomycetota</taxon>
        <taxon>Planctomycetia</taxon>
        <taxon>Planctomycetales</taxon>
        <taxon>Planctomycetaceae</taxon>
        <taxon>Fuerstiella</taxon>
    </lineage>
</organism>
<evidence type="ECO:0008006" key="3">
    <source>
        <dbReference type="Google" id="ProtNLM"/>
    </source>
</evidence>
<dbReference type="SUPFAM" id="SSF103515">
    <property type="entry name" value="Autotransporter"/>
    <property type="match status" value="1"/>
</dbReference>
<dbReference type="EMBL" id="CP017641">
    <property type="protein sequence ID" value="APZ95627.1"/>
    <property type="molecule type" value="Genomic_DNA"/>
</dbReference>
<dbReference type="Proteomes" id="UP000187735">
    <property type="component" value="Chromosome"/>
</dbReference>
<gene>
    <name evidence="1" type="ORF">Fuma_05286</name>
</gene>
<dbReference type="Gene3D" id="2.40.128.130">
    <property type="entry name" value="Autotransporter beta-domain"/>
    <property type="match status" value="1"/>
</dbReference>
<dbReference type="RefSeq" id="WP_145944390.1">
    <property type="nucleotide sequence ID" value="NZ_CP017641.1"/>
</dbReference>
<accession>A0A1P8WNJ5</accession>